<evidence type="ECO:0000256" key="5">
    <source>
        <dbReference type="SAM" id="MobiDB-lite"/>
    </source>
</evidence>
<feature type="compositionally biased region" description="Low complexity" evidence="5">
    <location>
        <begin position="355"/>
        <end position="371"/>
    </location>
</feature>
<keyword evidence="1" id="KW-0479">Metal-binding</keyword>
<dbReference type="AlphaFoldDB" id="A0A061RR73"/>
<dbReference type="InterPro" id="IPR013083">
    <property type="entry name" value="Znf_RING/FYVE/PHD"/>
</dbReference>
<evidence type="ECO:0000256" key="4">
    <source>
        <dbReference type="PROSITE-ProRule" id="PRU00175"/>
    </source>
</evidence>
<keyword evidence="3" id="KW-0862">Zinc</keyword>
<dbReference type="GO" id="GO:0008270">
    <property type="term" value="F:zinc ion binding"/>
    <property type="evidence" value="ECO:0007669"/>
    <property type="project" value="UniProtKB-KW"/>
</dbReference>
<dbReference type="EMBL" id="GBEZ01003022">
    <property type="protein sequence ID" value="JAC82084.1"/>
    <property type="molecule type" value="Transcribed_RNA"/>
</dbReference>
<evidence type="ECO:0000259" key="6">
    <source>
        <dbReference type="PROSITE" id="PS50089"/>
    </source>
</evidence>
<organism evidence="7">
    <name type="scientific">Tetraselmis sp. GSL018</name>
    <dbReference type="NCBI Taxonomy" id="582737"/>
    <lineage>
        <taxon>Eukaryota</taxon>
        <taxon>Viridiplantae</taxon>
        <taxon>Chlorophyta</taxon>
        <taxon>core chlorophytes</taxon>
        <taxon>Chlorodendrophyceae</taxon>
        <taxon>Chlorodendrales</taxon>
        <taxon>Chlorodendraceae</taxon>
        <taxon>Tetraselmis</taxon>
    </lineage>
</organism>
<feature type="region of interest" description="Disordered" evidence="5">
    <location>
        <begin position="419"/>
        <end position="501"/>
    </location>
</feature>
<accession>A0A061RR73</accession>
<name>A0A061RR73_9CHLO</name>
<reference evidence="7" key="1">
    <citation type="submission" date="2014-05" db="EMBL/GenBank/DDBJ databases">
        <title>The transcriptome of the halophilic microalga Tetraselmis sp. GSL018 isolated from the Great Salt Lake, Utah.</title>
        <authorList>
            <person name="Jinkerson R.E."/>
            <person name="D'Adamo S."/>
            <person name="Posewitz M.C."/>
        </authorList>
    </citation>
    <scope>NUCLEOTIDE SEQUENCE</scope>
    <source>
        <strain evidence="7">GSL018</strain>
    </source>
</reference>
<dbReference type="InterPro" id="IPR017907">
    <property type="entry name" value="Znf_RING_CS"/>
</dbReference>
<dbReference type="Gene3D" id="3.30.40.10">
    <property type="entry name" value="Zinc/RING finger domain, C3HC4 (zinc finger)"/>
    <property type="match status" value="1"/>
</dbReference>
<proteinExistence type="predicted"/>
<dbReference type="InterPro" id="IPR001841">
    <property type="entry name" value="Znf_RING"/>
</dbReference>
<dbReference type="PROSITE" id="PS50089">
    <property type="entry name" value="ZF_RING_2"/>
    <property type="match status" value="1"/>
</dbReference>
<dbReference type="SUPFAM" id="SSF57756">
    <property type="entry name" value="Retrovirus zinc finger-like domains"/>
    <property type="match status" value="1"/>
</dbReference>
<feature type="region of interest" description="Disordered" evidence="5">
    <location>
        <begin position="352"/>
        <end position="372"/>
    </location>
</feature>
<dbReference type="EMBL" id="GBEZ01010265">
    <property type="protein sequence ID" value="JAC75392.1"/>
    <property type="molecule type" value="Transcribed_RNA"/>
</dbReference>
<keyword evidence="2 4" id="KW-0863">Zinc-finger</keyword>
<evidence type="ECO:0000256" key="2">
    <source>
        <dbReference type="ARBA" id="ARBA00022771"/>
    </source>
</evidence>
<evidence type="ECO:0000313" key="7">
    <source>
        <dbReference type="EMBL" id="JAC75392.1"/>
    </source>
</evidence>
<sequence length="717" mass="77762">MVQVVVWDDSCGFCFEKEVLEPVMTSCGHIYCRDCAVDALWCPCEPEECACPGRPCPVCRAVVQQSQLRLVIPVDGLCWSILTRRCECGERWARYSVSPAQGPIWCSACPTKPRGARNMVLPTCECGRCPPVWGLPSEAPWEATWCDRCPSRPDSSVVVRRRCECGRSAPVFGLLERSPRWCMECPRRPSVAINVALRACECGESLPSHGLRGRPSIQARWCAICAVGRGSAVVDAIMRRCECGRNKPSFGMASDFKSGRKPRWCAECPGRPPDSMDAQGNTLACVYCHDGGHHVLDCTKLTVDKQQECGYCHDSGHHILDCSKLDADKQALGQPTCEGCRGPGPCRCPRPHANGSAASRSPSPGCSGRPSMVHSVIAPQPVRATQNAVRMDLWQVGRGQTEERGAAVEGLADRPAAAAAGGGVSAFRPGSQERRPDSSGGAPHAPAATQVESPPNNGERLSFCSERPSDASGSSANQCEGPEGHNAQSNRSQPSSTMSLSWRAAAPSMRCECGRTRPSYGFEKEGRRSARWCSKCPSKPPEAVNVVLRRCECGRSQPTYGMPGNPRRLARWCAKCPQRPKEAVDLKNRRCECGKAIPNFGLPGDERRAARWCAQCPGKAPNAVDVRNRKCECGLRQATFGLADVERPSARWCAQCPAKPQDAINVLHRKCECGASTPSLALPGKTLVRDVQWCPSCPTKPPNAVHVGKRKALMHPN</sequence>
<dbReference type="InterPro" id="IPR036875">
    <property type="entry name" value="Znf_CCHC_sf"/>
</dbReference>
<evidence type="ECO:0000313" key="8">
    <source>
        <dbReference type="EMBL" id="JAC82084.1"/>
    </source>
</evidence>
<evidence type="ECO:0000256" key="1">
    <source>
        <dbReference type="ARBA" id="ARBA00022723"/>
    </source>
</evidence>
<evidence type="ECO:0000256" key="3">
    <source>
        <dbReference type="ARBA" id="ARBA00022833"/>
    </source>
</evidence>
<protein>
    <recommendedName>
        <fullName evidence="6">RING-type domain-containing protein</fullName>
    </recommendedName>
</protein>
<dbReference type="PROSITE" id="PS00518">
    <property type="entry name" value="ZF_RING_1"/>
    <property type="match status" value="1"/>
</dbReference>
<feature type="compositionally biased region" description="Polar residues" evidence="5">
    <location>
        <begin position="486"/>
        <end position="500"/>
    </location>
</feature>
<gene>
    <name evidence="7" type="ORF">TSPGSL018_23231</name>
    <name evidence="8" type="ORF">TSPGSL018_6500</name>
</gene>
<dbReference type="GO" id="GO:0003676">
    <property type="term" value="F:nucleic acid binding"/>
    <property type="evidence" value="ECO:0007669"/>
    <property type="project" value="InterPro"/>
</dbReference>
<dbReference type="SUPFAM" id="SSF57850">
    <property type="entry name" value="RING/U-box"/>
    <property type="match status" value="1"/>
</dbReference>
<feature type="domain" description="RING-type" evidence="6">
    <location>
        <begin position="11"/>
        <end position="60"/>
    </location>
</feature>